<evidence type="ECO:0008006" key="7">
    <source>
        <dbReference type="Google" id="ProtNLM"/>
    </source>
</evidence>
<dbReference type="PANTHER" id="PTHR33630:SF9">
    <property type="entry name" value="CUTINASE 4"/>
    <property type="match status" value="1"/>
</dbReference>
<reference evidence="5 6" key="1">
    <citation type="submission" date="2019-11" db="EMBL/GenBank/DDBJ databases">
        <title>Venturia inaequalis Genome Resource.</title>
        <authorList>
            <person name="Lichtner F.J."/>
        </authorList>
    </citation>
    <scope>NUCLEOTIDE SEQUENCE [LARGE SCALE GENOMIC DNA]</scope>
    <source>
        <strain evidence="5">Bline_iso_100314</strain>
    </source>
</reference>
<keyword evidence="2" id="KW-1015">Disulfide bond</keyword>
<dbReference type="EMBL" id="WNWQ01000550">
    <property type="protein sequence ID" value="KAE9966181.1"/>
    <property type="molecule type" value="Genomic_DNA"/>
</dbReference>
<dbReference type="InterPro" id="IPR000675">
    <property type="entry name" value="Cutinase/axe"/>
</dbReference>
<proteinExistence type="predicted"/>
<dbReference type="SUPFAM" id="SSF53474">
    <property type="entry name" value="alpha/beta-Hydrolases"/>
    <property type="match status" value="1"/>
</dbReference>
<dbReference type="Proteomes" id="UP000433883">
    <property type="component" value="Unassembled WGS sequence"/>
</dbReference>
<keyword evidence="1" id="KW-0378">Hydrolase</keyword>
<dbReference type="SMART" id="SM01110">
    <property type="entry name" value="Cutinase"/>
    <property type="match status" value="1"/>
</dbReference>
<feature type="chain" id="PRO_5034137684" description="Cutinase" evidence="4">
    <location>
        <begin position="19"/>
        <end position="610"/>
    </location>
</feature>
<dbReference type="Gene3D" id="3.40.50.1820">
    <property type="entry name" value="alpha/beta hydrolase"/>
    <property type="match status" value="1"/>
</dbReference>
<evidence type="ECO:0000256" key="1">
    <source>
        <dbReference type="ARBA" id="ARBA00022801"/>
    </source>
</evidence>
<dbReference type="AlphaFoldDB" id="A0A8H3U986"/>
<sequence>MQLPPASALILLSTFVAAQSTTVAPIQTRPNSCGNCTRSSDRYDGGWWVSHRVTASIEAATVLVIENTRLNTTRTTTIFNLPPGVTLPPTNAAGTVLTTKTLVWNSKTTTTVLAWPTGYISYQEGVSWEGKIPAASSCSTAPNATFSRYPSLIPPAYTTPSEELYTYTVSKTVTTSTATLDPYDPSSFYVWSFQDSQSTKGVGLDCQRGPGWTLLDYATVYPTFPVYQYCTTRPAVCGISAVQTVAYLTVTSTSKEDTGPTTTSETKPINTSATTNPDTITKPPEQSTNPAITTSTIDPASPRSSNTEQSSPTNPAIANTTASRPAQDTKNGGESTLPNICILSVDKNMMKVAMKRLALSLTLAVAGIQAIPVPQLSPPPTLQADAPSDEAPLVPFQLGADPIPFGPKPSGCSKLELIIARGTSELGDYGMIVGDPLLALVTPAISEARGYAVQYPADESPLAITTGSADILQRLTAQDKACPDQKFALVGYDLGALVIRDAAQNITTSIQPKITSVVMFGDPGIKPGIRREPIPEFAPAFKAKLFENCVIGDPVCAEGNMLLGSGMGKHLAYSMVGTSFLSDSANFIIKAYQGTPLSPQETAPRSDQEV</sequence>
<evidence type="ECO:0000313" key="5">
    <source>
        <dbReference type="EMBL" id="KAE9966181.1"/>
    </source>
</evidence>
<protein>
    <recommendedName>
        <fullName evidence="7">Cutinase</fullName>
    </recommendedName>
</protein>
<dbReference type="InterPro" id="IPR029058">
    <property type="entry name" value="AB_hydrolase_fold"/>
</dbReference>
<dbReference type="Pfam" id="PF01083">
    <property type="entry name" value="Cutinase"/>
    <property type="match status" value="1"/>
</dbReference>
<evidence type="ECO:0000313" key="6">
    <source>
        <dbReference type="Proteomes" id="UP000433883"/>
    </source>
</evidence>
<comment type="caution">
    <text evidence="5">The sequence shown here is derived from an EMBL/GenBank/DDBJ whole genome shotgun (WGS) entry which is preliminary data.</text>
</comment>
<keyword evidence="4" id="KW-0732">Signal</keyword>
<dbReference type="GO" id="GO:0052689">
    <property type="term" value="F:carboxylic ester hydrolase activity"/>
    <property type="evidence" value="ECO:0007669"/>
    <property type="project" value="UniProtKB-ARBA"/>
</dbReference>
<evidence type="ECO:0000256" key="2">
    <source>
        <dbReference type="ARBA" id="ARBA00023157"/>
    </source>
</evidence>
<feature type="signal peptide" evidence="4">
    <location>
        <begin position="1"/>
        <end position="18"/>
    </location>
</feature>
<gene>
    <name evidence="5" type="ORF">BLS_007184</name>
</gene>
<organism evidence="5 6">
    <name type="scientific">Venturia inaequalis</name>
    <name type="common">Apple scab fungus</name>
    <dbReference type="NCBI Taxonomy" id="5025"/>
    <lineage>
        <taxon>Eukaryota</taxon>
        <taxon>Fungi</taxon>
        <taxon>Dikarya</taxon>
        <taxon>Ascomycota</taxon>
        <taxon>Pezizomycotina</taxon>
        <taxon>Dothideomycetes</taxon>
        <taxon>Pleosporomycetidae</taxon>
        <taxon>Venturiales</taxon>
        <taxon>Venturiaceae</taxon>
        <taxon>Venturia</taxon>
    </lineage>
</organism>
<accession>A0A8H3U986</accession>
<evidence type="ECO:0000256" key="4">
    <source>
        <dbReference type="SAM" id="SignalP"/>
    </source>
</evidence>
<dbReference type="PANTHER" id="PTHR33630">
    <property type="entry name" value="CUTINASE RV1984C-RELATED-RELATED"/>
    <property type="match status" value="1"/>
</dbReference>
<evidence type="ECO:0000256" key="3">
    <source>
        <dbReference type="SAM" id="MobiDB-lite"/>
    </source>
</evidence>
<name>A0A8H3U986_VENIN</name>
<feature type="region of interest" description="Disordered" evidence="3">
    <location>
        <begin position="253"/>
        <end position="337"/>
    </location>
</feature>